<dbReference type="GO" id="GO:0071944">
    <property type="term" value="C:cell periphery"/>
    <property type="evidence" value="ECO:0007669"/>
    <property type="project" value="UniProtKB-ARBA"/>
</dbReference>
<sequence>MSLPQPETPLNNACSVIFDHTLYTYSADAFQSLKLAPGAEWEALPQGEKVTGGVCVGSTTGNPATSAFFVVGGKGTTPEYQGLQKYTFSTGQWEAVSLDTKDISGRTGHSAVYLNSTDSILVYGGGSDGQASSQTFTVGAAAPHTILSHESWAPPAVKPILLPWSTHEAVMLGGNPGNTQVYLFNNQDGKWRDSGATLATPLAKDASALQAVLLSGADGSQNLLTFDMTASPNVVKRTVLYTGPGQPVTAAAPVTKRSTRRRARSAAKQQRRRSEPLTLNNWPAYNSTLAPTTTRTNFALAQDIDGMVVIAGGNNEDPVVMFDTTTNTWQNATEMLGQVRLLSLDDEESSTTLSSTTVTSTTATLSTATSSTLATITSDGAAAATATPSETAAPVAGGGPGPNINTILGAVLGSVFGLALILGLLYFCLRRRSRQQAHTEAGHIRRFSGASSTEKDGIGYAKDSLTFGQGPPGVFRGHQSQDSKSSFSSMAILMGRTSESKPRLPAIGRKASKSSIGSKRDSGDSVFRAFKSTISKPILPEVAAPSPQPMRDEKGVAFTVETAEPRPRNLTTGEKRESTRRSSGWNRYWSGGSALNMLGFGSGNSNTKNNSERTTLHSERSSKYSDEQNRMTQDSVTVPRLQIYEPRLSFSRVNSHSPTIATYNNTKFNEGMSAQIETGRPVSAVSDLSMSAYSSGIPESVHEAWDPTANNRPWGMERQNSSNTGIYATALAPASAAKPPAEPAPLRKQPSAVRDDMSWLNLG</sequence>
<accession>A0AA40B820</accession>
<feature type="region of interest" description="Disordered" evidence="5">
    <location>
        <begin position="600"/>
        <end position="636"/>
    </location>
</feature>
<keyword evidence="3 6" id="KW-1133">Transmembrane helix</keyword>
<feature type="compositionally biased region" description="Low complexity" evidence="5">
    <location>
        <begin position="728"/>
        <end position="739"/>
    </location>
</feature>
<feature type="region of interest" description="Disordered" evidence="5">
    <location>
        <begin position="498"/>
        <end position="522"/>
    </location>
</feature>
<evidence type="ECO:0008006" key="9">
    <source>
        <dbReference type="Google" id="ProtNLM"/>
    </source>
</evidence>
<feature type="compositionally biased region" description="Basic and acidic residues" evidence="5">
    <location>
        <begin position="565"/>
        <end position="580"/>
    </location>
</feature>
<dbReference type="PANTHER" id="PTHR15549">
    <property type="entry name" value="PAIRED IMMUNOGLOBULIN-LIKE TYPE 2 RECEPTOR"/>
    <property type="match status" value="1"/>
</dbReference>
<evidence type="ECO:0000256" key="5">
    <source>
        <dbReference type="SAM" id="MobiDB-lite"/>
    </source>
</evidence>
<feature type="compositionally biased region" description="Basic residues" evidence="5">
    <location>
        <begin position="257"/>
        <end position="271"/>
    </location>
</feature>
<dbReference type="InterPro" id="IPR011043">
    <property type="entry name" value="Gal_Oxase/kelch_b-propeller"/>
</dbReference>
<keyword evidence="8" id="KW-1185">Reference proteome</keyword>
<feature type="compositionally biased region" description="Basic and acidic residues" evidence="5">
    <location>
        <begin position="610"/>
        <end position="629"/>
    </location>
</feature>
<protein>
    <recommendedName>
        <fullName evidence="9">Pre-mRNA splicing factor CLF1</fullName>
    </recommendedName>
</protein>
<organism evidence="7 8">
    <name type="scientific">Apiosordaria backusii</name>
    <dbReference type="NCBI Taxonomy" id="314023"/>
    <lineage>
        <taxon>Eukaryota</taxon>
        <taxon>Fungi</taxon>
        <taxon>Dikarya</taxon>
        <taxon>Ascomycota</taxon>
        <taxon>Pezizomycotina</taxon>
        <taxon>Sordariomycetes</taxon>
        <taxon>Sordariomycetidae</taxon>
        <taxon>Sordariales</taxon>
        <taxon>Lasiosphaeriaceae</taxon>
        <taxon>Apiosordaria</taxon>
    </lineage>
</organism>
<evidence type="ECO:0000313" key="8">
    <source>
        <dbReference type="Proteomes" id="UP001172159"/>
    </source>
</evidence>
<evidence type="ECO:0000256" key="4">
    <source>
        <dbReference type="ARBA" id="ARBA00023136"/>
    </source>
</evidence>
<feature type="region of interest" description="Disordered" evidence="5">
    <location>
        <begin position="565"/>
        <end position="584"/>
    </location>
</feature>
<comment type="subcellular location">
    <subcellularLocation>
        <location evidence="1">Membrane</location>
        <topology evidence="1">Single-pass membrane protein</topology>
    </subcellularLocation>
</comment>
<name>A0AA40B820_9PEZI</name>
<dbReference type="GO" id="GO:0016020">
    <property type="term" value="C:membrane"/>
    <property type="evidence" value="ECO:0007669"/>
    <property type="project" value="UniProtKB-SubCell"/>
</dbReference>
<gene>
    <name evidence="7" type="ORF">B0T21DRAFT_385458</name>
</gene>
<keyword evidence="2 6" id="KW-0812">Transmembrane</keyword>
<feature type="transmembrane region" description="Helical" evidence="6">
    <location>
        <begin position="407"/>
        <end position="429"/>
    </location>
</feature>
<dbReference type="SUPFAM" id="SSF50965">
    <property type="entry name" value="Galactose oxidase, central domain"/>
    <property type="match status" value="1"/>
</dbReference>
<dbReference type="EMBL" id="JAUKTV010000009">
    <property type="protein sequence ID" value="KAK0729388.1"/>
    <property type="molecule type" value="Genomic_DNA"/>
</dbReference>
<comment type="caution">
    <text evidence="7">The sequence shown here is derived from an EMBL/GenBank/DDBJ whole genome shotgun (WGS) entry which is preliminary data.</text>
</comment>
<feature type="region of interest" description="Disordered" evidence="5">
    <location>
        <begin position="726"/>
        <end position="763"/>
    </location>
</feature>
<evidence type="ECO:0000256" key="6">
    <source>
        <dbReference type="SAM" id="Phobius"/>
    </source>
</evidence>
<dbReference type="InterPro" id="IPR015915">
    <property type="entry name" value="Kelch-typ_b-propeller"/>
</dbReference>
<dbReference type="Proteomes" id="UP001172159">
    <property type="component" value="Unassembled WGS sequence"/>
</dbReference>
<proteinExistence type="predicted"/>
<evidence type="ECO:0000256" key="1">
    <source>
        <dbReference type="ARBA" id="ARBA00004167"/>
    </source>
</evidence>
<evidence type="ECO:0000313" key="7">
    <source>
        <dbReference type="EMBL" id="KAK0729388.1"/>
    </source>
</evidence>
<dbReference type="AlphaFoldDB" id="A0AA40B820"/>
<feature type="region of interest" description="Disordered" evidence="5">
    <location>
        <begin position="247"/>
        <end position="277"/>
    </location>
</feature>
<keyword evidence="4 6" id="KW-0472">Membrane</keyword>
<evidence type="ECO:0000256" key="2">
    <source>
        <dbReference type="ARBA" id="ARBA00022692"/>
    </source>
</evidence>
<dbReference type="InterPro" id="IPR051694">
    <property type="entry name" value="Immunoregulatory_rcpt-like"/>
</dbReference>
<reference evidence="7" key="1">
    <citation type="submission" date="2023-06" db="EMBL/GenBank/DDBJ databases">
        <title>Genome-scale phylogeny and comparative genomics of the fungal order Sordariales.</title>
        <authorList>
            <consortium name="Lawrence Berkeley National Laboratory"/>
            <person name="Hensen N."/>
            <person name="Bonometti L."/>
            <person name="Westerberg I."/>
            <person name="Brannstrom I.O."/>
            <person name="Guillou S."/>
            <person name="Cros-Aarteil S."/>
            <person name="Calhoun S."/>
            <person name="Haridas S."/>
            <person name="Kuo A."/>
            <person name="Mondo S."/>
            <person name="Pangilinan J."/>
            <person name="Riley R."/>
            <person name="Labutti K."/>
            <person name="Andreopoulos B."/>
            <person name="Lipzen A."/>
            <person name="Chen C."/>
            <person name="Yanf M."/>
            <person name="Daum C."/>
            <person name="Ng V."/>
            <person name="Clum A."/>
            <person name="Steindorff A."/>
            <person name="Ohm R."/>
            <person name="Martin F."/>
            <person name="Silar P."/>
            <person name="Natvig D."/>
            <person name="Lalanne C."/>
            <person name="Gautier V."/>
            <person name="Ament-Velasquez S.L."/>
            <person name="Kruys A."/>
            <person name="Hutchinson M.I."/>
            <person name="Powell A.J."/>
            <person name="Barry K."/>
            <person name="Miller A.N."/>
            <person name="Grigoriev I.V."/>
            <person name="Debuchy R."/>
            <person name="Gladieux P."/>
            <person name="Thoren M.H."/>
            <person name="Johannesson H."/>
        </authorList>
    </citation>
    <scope>NUCLEOTIDE SEQUENCE</scope>
    <source>
        <strain evidence="7">CBS 540.89</strain>
    </source>
</reference>
<evidence type="ECO:0000256" key="3">
    <source>
        <dbReference type="ARBA" id="ARBA00022989"/>
    </source>
</evidence>
<dbReference type="Gene3D" id="2.120.10.80">
    <property type="entry name" value="Kelch-type beta propeller"/>
    <property type="match status" value="1"/>
</dbReference>